<dbReference type="SUPFAM" id="SSF46785">
    <property type="entry name" value="Winged helix' DNA-binding domain"/>
    <property type="match status" value="1"/>
</dbReference>
<dbReference type="PROSITE" id="PS50069">
    <property type="entry name" value="CULLIN_2"/>
    <property type="match status" value="1"/>
</dbReference>
<evidence type="ECO:0000256" key="5">
    <source>
        <dbReference type="RuleBase" id="RU003829"/>
    </source>
</evidence>
<dbReference type="InterPro" id="IPR036317">
    <property type="entry name" value="Cullin_homology_sf"/>
</dbReference>
<dbReference type="PROSITE" id="PS01256">
    <property type="entry name" value="CULLIN_1"/>
    <property type="match status" value="1"/>
</dbReference>
<dbReference type="InterPro" id="IPR036388">
    <property type="entry name" value="WH-like_DNA-bd_sf"/>
</dbReference>
<protein>
    <submittedName>
        <fullName evidence="7">Cullin-3a-related</fullName>
    </submittedName>
</protein>
<comment type="similarity">
    <text evidence="1 4 5">Belongs to the cullin family.</text>
</comment>
<keyword evidence="8" id="KW-1185">Reference proteome</keyword>
<keyword evidence="2" id="KW-1017">Isopeptide bond</keyword>
<dbReference type="Gene3D" id="1.10.10.10">
    <property type="entry name" value="Winged helix-like DNA-binding domain superfamily/Winged helix DNA-binding domain"/>
    <property type="match status" value="1"/>
</dbReference>
<sequence length="736" mass="86607">MSRKMILRVPKFQEPKRMEKSEAQRLWLLLKDAIVEVQHMNASTLSFEELYRSSYSLVIAKRGDILYTGLEEVNNHHTKNLLDKIAQAVDERFLIELNSQWQQYKLQQIMIHDILMYLDRMYVKEPQLKVFDLGMFKWKQNVLIHSQINDRLVRMLLGLIHMERNGEVIDGALMKSLIQMYVDVSLKEKETYKQEFEERFLLATSHFYKSESNLFITNNSCGAYLKKVEIRLIEEEARIKQYLDESTGPKLIKACEDELIANHMQTMIEMETGCRTMIQNDRFNELKLMYRLFQRVENGLVHLKNEFAGYVRNEGHKIVNQPENLKDPNALITSLIEIRNRFEKTLSQSFANNRDFINSVNTAFESFLNENDKLSESLALFIDKKLRGGFKDSNDQEIDVIMNKVILLFRFLSDKDVFKKFYEHYLAKRLLSGRSFSEDLERTMISKFKQECGNQFTSKMEGMFTDMRLSKDALDGFKNYLQTSVEMGKLPKIDMSVRVLTQGFWPTFPPHSCTLPPLLSQYCDLFTKYYCHAHTGRRIIWQTNIGTAEVTFRLPKKTHVLALSTYQMLIMLLFNDAEKLSLKQMAAGTSISFMDIQRSVKPLYSGKYKVLKRTPAVEKSKELSENDIFELNLNLKCKLHRIKFAATSQTDSEPERQHTRQRVDEDRKIEIDAAIVRIMKSRKALIHNDLIVECTKQLSSRFVPQTSMIKKRIENLIEREYLERFPDDRRRYRYLA</sequence>
<dbReference type="GO" id="GO:0005737">
    <property type="term" value="C:cytoplasm"/>
    <property type="evidence" value="ECO:0007669"/>
    <property type="project" value="UniProtKB-ARBA"/>
</dbReference>
<dbReference type="FunFam" id="1.20.1310.10:FF:000002">
    <property type="entry name" value="cullin-3 isoform X1"/>
    <property type="match status" value="1"/>
</dbReference>
<dbReference type="InterPro" id="IPR016159">
    <property type="entry name" value="Cullin_repeat-like_dom_sf"/>
</dbReference>
<dbReference type="EMBL" id="JAPDFW010000057">
    <property type="protein sequence ID" value="KAJ5077541.1"/>
    <property type="molecule type" value="Genomic_DNA"/>
</dbReference>
<reference evidence="7" key="1">
    <citation type="submission" date="2022-10" db="EMBL/GenBank/DDBJ databases">
        <title>Novel sulphate-reducing endosymbionts in the free-living metamonad Anaeramoeba.</title>
        <authorList>
            <person name="Jerlstrom-Hultqvist J."/>
            <person name="Cepicka I."/>
            <person name="Gallot-Lavallee L."/>
            <person name="Salas-Leiva D."/>
            <person name="Curtis B.A."/>
            <person name="Zahonova K."/>
            <person name="Pipaliya S."/>
            <person name="Dacks J."/>
            <person name="Roger A.J."/>
        </authorList>
    </citation>
    <scope>NUCLEOTIDE SEQUENCE</scope>
    <source>
        <strain evidence="7">BMAN</strain>
    </source>
</reference>
<evidence type="ECO:0000313" key="8">
    <source>
        <dbReference type="Proteomes" id="UP001149090"/>
    </source>
</evidence>
<accession>A0A9Q0LPV1</accession>
<dbReference type="GO" id="GO:0043161">
    <property type="term" value="P:proteasome-mediated ubiquitin-dependent protein catabolic process"/>
    <property type="evidence" value="ECO:0007669"/>
    <property type="project" value="UniProtKB-ARBA"/>
</dbReference>
<dbReference type="FunFam" id="1.20.1310.10:FF:000001">
    <property type="entry name" value="Cullin 3"/>
    <property type="match status" value="1"/>
</dbReference>
<organism evidence="7 8">
    <name type="scientific">Anaeramoeba ignava</name>
    <name type="common">Anaerobic marine amoeba</name>
    <dbReference type="NCBI Taxonomy" id="1746090"/>
    <lineage>
        <taxon>Eukaryota</taxon>
        <taxon>Metamonada</taxon>
        <taxon>Anaeramoebidae</taxon>
        <taxon>Anaeramoeba</taxon>
    </lineage>
</organism>
<dbReference type="GO" id="GO:0006950">
    <property type="term" value="P:response to stress"/>
    <property type="evidence" value="ECO:0007669"/>
    <property type="project" value="UniProtKB-ARBA"/>
</dbReference>
<dbReference type="InterPro" id="IPR045093">
    <property type="entry name" value="Cullin"/>
</dbReference>
<dbReference type="Proteomes" id="UP001149090">
    <property type="component" value="Unassembled WGS sequence"/>
</dbReference>
<dbReference type="OMA" id="IFIFREE"/>
<dbReference type="GO" id="GO:0000278">
    <property type="term" value="P:mitotic cell cycle"/>
    <property type="evidence" value="ECO:0007669"/>
    <property type="project" value="UniProtKB-ARBA"/>
</dbReference>
<dbReference type="GO" id="GO:0031461">
    <property type="term" value="C:cullin-RING ubiquitin ligase complex"/>
    <property type="evidence" value="ECO:0007669"/>
    <property type="project" value="InterPro"/>
</dbReference>
<dbReference type="FunFam" id="1.10.10.10:FF:000091">
    <property type="entry name" value="Cullin 3"/>
    <property type="match status" value="1"/>
</dbReference>
<name>A0A9Q0LPV1_ANAIG</name>
<keyword evidence="3" id="KW-0832">Ubl conjugation</keyword>
<dbReference type="SMART" id="SM00182">
    <property type="entry name" value="CULLIN"/>
    <property type="match status" value="1"/>
</dbReference>
<dbReference type="SUPFAM" id="SSF75632">
    <property type="entry name" value="Cullin homology domain"/>
    <property type="match status" value="1"/>
</dbReference>
<dbReference type="SMART" id="SM00884">
    <property type="entry name" value="Cullin_Nedd8"/>
    <property type="match status" value="1"/>
</dbReference>
<dbReference type="InterPro" id="IPR036390">
    <property type="entry name" value="WH_DNA-bd_sf"/>
</dbReference>
<dbReference type="Gene3D" id="3.30.230.130">
    <property type="entry name" value="Cullin, Chain C, Domain 2"/>
    <property type="match status" value="1"/>
</dbReference>
<comment type="caution">
    <text evidence="7">The sequence shown here is derived from an EMBL/GenBank/DDBJ whole genome shotgun (WGS) entry which is preliminary data.</text>
</comment>
<evidence type="ECO:0000313" key="7">
    <source>
        <dbReference type="EMBL" id="KAJ5077541.1"/>
    </source>
</evidence>
<dbReference type="GO" id="GO:0007165">
    <property type="term" value="P:signal transduction"/>
    <property type="evidence" value="ECO:0007669"/>
    <property type="project" value="UniProtKB-ARBA"/>
</dbReference>
<dbReference type="PANTHER" id="PTHR11932">
    <property type="entry name" value="CULLIN"/>
    <property type="match status" value="1"/>
</dbReference>
<dbReference type="InterPro" id="IPR059120">
    <property type="entry name" value="Cullin-like_AB"/>
</dbReference>
<evidence type="ECO:0000256" key="3">
    <source>
        <dbReference type="ARBA" id="ARBA00022843"/>
    </source>
</evidence>
<feature type="domain" description="Cullin family profile" evidence="6">
    <location>
        <begin position="373"/>
        <end position="604"/>
    </location>
</feature>
<dbReference type="InterPro" id="IPR019559">
    <property type="entry name" value="Cullin_neddylation_domain"/>
</dbReference>
<dbReference type="InterPro" id="IPR016158">
    <property type="entry name" value="Cullin_homology"/>
</dbReference>
<dbReference type="AlphaFoldDB" id="A0A9Q0LPV1"/>
<evidence type="ECO:0000259" key="6">
    <source>
        <dbReference type="PROSITE" id="PS50069"/>
    </source>
</evidence>
<dbReference type="GO" id="GO:0080090">
    <property type="term" value="P:regulation of primary metabolic process"/>
    <property type="evidence" value="ECO:0007669"/>
    <property type="project" value="UniProtKB-ARBA"/>
</dbReference>
<evidence type="ECO:0000256" key="4">
    <source>
        <dbReference type="PROSITE-ProRule" id="PRU00330"/>
    </source>
</evidence>
<dbReference type="SUPFAM" id="SSF74788">
    <property type="entry name" value="Cullin repeat-like"/>
    <property type="match status" value="1"/>
</dbReference>
<dbReference type="GO" id="GO:0010468">
    <property type="term" value="P:regulation of gene expression"/>
    <property type="evidence" value="ECO:0007669"/>
    <property type="project" value="UniProtKB-ARBA"/>
</dbReference>
<gene>
    <name evidence="7" type="ORF">M0811_05640</name>
</gene>
<dbReference type="Pfam" id="PF00888">
    <property type="entry name" value="Cullin"/>
    <property type="match status" value="1"/>
</dbReference>
<dbReference type="GO" id="GO:0031625">
    <property type="term" value="F:ubiquitin protein ligase binding"/>
    <property type="evidence" value="ECO:0007669"/>
    <property type="project" value="InterPro"/>
</dbReference>
<dbReference type="InterPro" id="IPR001373">
    <property type="entry name" value="Cullin_N"/>
</dbReference>
<evidence type="ECO:0000256" key="1">
    <source>
        <dbReference type="ARBA" id="ARBA00006019"/>
    </source>
</evidence>
<dbReference type="Pfam" id="PF10557">
    <property type="entry name" value="Cullin_Nedd8"/>
    <property type="match status" value="1"/>
</dbReference>
<evidence type="ECO:0000256" key="2">
    <source>
        <dbReference type="ARBA" id="ARBA00022499"/>
    </source>
</evidence>
<dbReference type="InterPro" id="IPR016157">
    <property type="entry name" value="Cullin_CS"/>
</dbReference>
<proteinExistence type="inferred from homology"/>
<dbReference type="Gene3D" id="1.20.1310.10">
    <property type="entry name" value="Cullin Repeats"/>
    <property type="match status" value="4"/>
</dbReference>
<dbReference type="OrthoDB" id="27073at2759"/>
<dbReference type="Pfam" id="PF26557">
    <property type="entry name" value="Cullin_AB"/>
    <property type="match status" value="1"/>
</dbReference>